<keyword evidence="6" id="KW-0564">Palmitate</keyword>
<keyword evidence="3 10" id="KW-0812">Transmembrane</keyword>
<evidence type="ECO:0000256" key="9">
    <source>
        <dbReference type="ARBA" id="ARBA00048048"/>
    </source>
</evidence>
<dbReference type="InterPro" id="IPR001594">
    <property type="entry name" value="Palmitoyltrfase_DHHC"/>
</dbReference>
<protein>
    <recommendedName>
        <fullName evidence="10">Palmitoyltransferase</fullName>
        <ecNumber evidence="10">2.3.1.225</ecNumber>
    </recommendedName>
</protein>
<feature type="transmembrane region" description="Helical" evidence="10">
    <location>
        <begin position="183"/>
        <end position="206"/>
    </location>
</feature>
<comment type="catalytic activity">
    <reaction evidence="9 10">
        <text>L-cysteinyl-[protein] + hexadecanoyl-CoA = S-hexadecanoyl-L-cysteinyl-[protein] + CoA</text>
        <dbReference type="Rhea" id="RHEA:36683"/>
        <dbReference type="Rhea" id="RHEA-COMP:10131"/>
        <dbReference type="Rhea" id="RHEA-COMP:11032"/>
        <dbReference type="ChEBI" id="CHEBI:29950"/>
        <dbReference type="ChEBI" id="CHEBI:57287"/>
        <dbReference type="ChEBI" id="CHEBI:57379"/>
        <dbReference type="ChEBI" id="CHEBI:74151"/>
        <dbReference type="EC" id="2.3.1.225"/>
    </reaction>
</comment>
<dbReference type="GO" id="GO:0016020">
    <property type="term" value="C:membrane"/>
    <property type="evidence" value="ECO:0007669"/>
    <property type="project" value="UniProtKB-SubCell"/>
</dbReference>
<dbReference type="AlphaFoldDB" id="A0A1X2IMD9"/>
<evidence type="ECO:0000259" key="11">
    <source>
        <dbReference type="Pfam" id="PF01529"/>
    </source>
</evidence>
<name>A0A1X2IMD9_9FUNG</name>
<evidence type="ECO:0000256" key="5">
    <source>
        <dbReference type="ARBA" id="ARBA00023136"/>
    </source>
</evidence>
<reference evidence="12 13" key="1">
    <citation type="submission" date="2016-07" db="EMBL/GenBank/DDBJ databases">
        <title>Pervasive Adenine N6-methylation of Active Genes in Fungi.</title>
        <authorList>
            <consortium name="DOE Joint Genome Institute"/>
            <person name="Mondo S.J."/>
            <person name="Dannebaum R.O."/>
            <person name="Kuo R.C."/>
            <person name="Labutti K."/>
            <person name="Haridas S."/>
            <person name="Kuo A."/>
            <person name="Salamov A."/>
            <person name="Ahrendt S.R."/>
            <person name="Lipzen A."/>
            <person name="Sullivan W."/>
            <person name="Andreopoulos W.B."/>
            <person name="Clum A."/>
            <person name="Lindquist E."/>
            <person name="Daum C."/>
            <person name="Ramamoorthy G.K."/>
            <person name="Gryganskyi A."/>
            <person name="Culley D."/>
            <person name="Magnuson J.K."/>
            <person name="James T.Y."/>
            <person name="O'Malley M.A."/>
            <person name="Stajich J.E."/>
            <person name="Spatafora J.W."/>
            <person name="Visel A."/>
            <person name="Grigoriev I.V."/>
        </authorList>
    </citation>
    <scope>NUCLEOTIDE SEQUENCE [LARGE SCALE GENOMIC DNA]</scope>
    <source>
        <strain evidence="12 13">NRRL 1336</strain>
    </source>
</reference>
<proteinExistence type="inferred from homology"/>
<keyword evidence="4 10" id="KW-1133">Transmembrane helix</keyword>
<dbReference type="OrthoDB" id="331948at2759"/>
<dbReference type="PROSITE" id="PS50216">
    <property type="entry name" value="DHHC"/>
    <property type="match status" value="1"/>
</dbReference>
<evidence type="ECO:0000256" key="4">
    <source>
        <dbReference type="ARBA" id="ARBA00022989"/>
    </source>
</evidence>
<accession>A0A1X2IMD9</accession>
<dbReference type="Pfam" id="PF01529">
    <property type="entry name" value="DHHC"/>
    <property type="match status" value="1"/>
</dbReference>
<evidence type="ECO:0000313" key="12">
    <source>
        <dbReference type="EMBL" id="ORZ18939.1"/>
    </source>
</evidence>
<evidence type="ECO:0000256" key="8">
    <source>
        <dbReference type="ARBA" id="ARBA00023315"/>
    </source>
</evidence>
<organism evidence="12 13">
    <name type="scientific">Absidia repens</name>
    <dbReference type="NCBI Taxonomy" id="90262"/>
    <lineage>
        <taxon>Eukaryota</taxon>
        <taxon>Fungi</taxon>
        <taxon>Fungi incertae sedis</taxon>
        <taxon>Mucoromycota</taxon>
        <taxon>Mucoromycotina</taxon>
        <taxon>Mucoromycetes</taxon>
        <taxon>Mucorales</taxon>
        <taxon>Cunninghamellaceae</taxon>
        <taxon>Absidia</taxon>
    </lineage>
</organism>
<feature type="transmembrane region" description="Helical" evidence="10">
    <location>
        <begin position="142"/>
        <end position="162"/>
    </location>
</feature>
<evidence type="ECO:0000256" key="10">
    <source>
        <dbReference type="RuleBase" id="RU079119"/>
    </source>
</evidence>
<dbReference type="EC" id="2.3.1.225" evidence="10"/>
<sequence length="279" mass="31686">MLETINGQYIVIAVTGLIGTLAYTTQQFVLAPALGGWSSPQTLKFLGPLNLGILILSYYYYLAINTDPGKVPEGWEPPYSLIQTPDQVQAEKGETGPRFCRSCDAYKPPRAHHCRVCRRCILKMDHHCPWINNCVGHGNYPYFFRFVFFVSLTCGYALYLLVWRLMQIRNALRPVRMTEMIFIVFDVAGVFITVFAVSLLSLYHGYCILKGQSTIESWERSKVKNLIKKRKIVAVEFPYDLGTFKNVCSVLGSNPLFWLFPRSSVGDGLSYVLRPNTGR</sequence>
<feature type="transmembrane region" description="Helical" evidence="10">
    <location>
        <begin position="45"/>
        <end position="62"/>
    </location>
</feature>
<feature type="transmembrane region" description="Helical" evidence="10">
    <location>
        <begin position="6"/>
        <end position="24"/>
    </location>
</feature>
<evidence type="ECO:0000256" key="7">
    <source>
        <dbReference type="ARBA" id="ARBA00023288"/>
    </source>
</evidence>
<evidence type="ECO:0000313" key="13">
    <source>
        <dbReference type="Proteomes" id="UP000193560"/>
    </source>
</evidence>
<dbReference type="PANTHER" id="PTHR12246">
    <property type="entry name" value="PALMITOYLTRANSFERASE ZDHHC16"/>
    <property type="match status" value="1"/>
</dbReference>
<dbReference type="STRING" id="90262.A0A1X2IMD9"/>
<comment type="subcellular location">
    <subcellularLocation>
        <location evidence="1">Membrane</location>
        <topology evidence="1">Multi-pass membrane protein</topology>
    </subcellularLocation>
</comment>
<keyword evidence="8 10" id="KW-0012">Acyltransferase</keyword>
<dbReference type="EMBL" id="MCGE01000008">
    <property type="protein sequence ID" value="ORZ18939.1"/>
    <property type="molecule type" value="Genomic_DNA"/>
</dbReference>
<evidence type="ECO:0000256" key="2">
    <source>
        <dbReference type="ARBA" id="ARBA00022679"/>
    </source>
</evidence>
<feature type="domain" description="Palmitoyltransferase DHHC" evidence="11">
    <location>
        <begin position="96"/>
        <end position="220"/>
    </location>
</feature>
<evidence type="ECO:0000256" key="3">
    <source>
        <dbReference type="ARBA" id="ARBA00022692"/>
    </source>
</evidence>
<gene>
    <name evidence="12" type="ORF">BCR42DRAFT_324922</name>
</gene>
<comment type="domain">
    <text evidence="10">The DHHC domain is required for palmitoyltransferase activity.</text>
</comment>
<keyword evidence="2 10" id="KW-0808">Transferase</keyword>
<keyword evidence="7" id="KW-0449">Lipoprotein</keyword>
<keyword evidence="13" id="KW-1185">Reference proteome</keyword>
<evidence type="ECO:0000256" key="1">
    <source>
        <dbReference type="ARBA" id="ARBA00004141"/>
    </source>
</evidence>
<dbReference type="GO" id="GO:0019706">
    <property type="term" value="F:protein-cysteine S-palmitoyltransferase activity"/>
    <property type="evidence" value="ECO:0007669"/>
    <property type="project" value="UniProtKB-EC"/>
</dbReference>
<keyword evidence="5 10" id="KW-0472">Membrane</keyword>
<comment type="caution">
    <text evidence="12">The sequence shown here is derived from an EMBL/GenBank/DDBJ whole genome shotgun (WGS) entry which is preliminary data.</text>
</comment>
<dbReference type="Proteomes" id="UP000193560">
    <property type="component" value="Unassembled WGS sequence"/>
</dbReference>
<dbReference type="InterPro" id="IPR039859">
    <property type="entry name" value="PFA4/ZDH16/20/ERF2-like"/>
</dbReference>
<comment type="similarity">
    <text evidence="10">Belongs to the DHHC palmitoyltransferase family.</text>
</comment>
<evidence type="ECO:0000256" key="6">
    <source>
        <dbReference type="ARBA" id="ARBA00023139"/>
    </source>
</evidence>